<dbReference type="KEGG" id="qlo:115962517"/>
<evidence type="ECO:0000256" key="3">
    <source>
        <dbReference type="ARBA" id="ARBA00022833"/>
    </source>
</evidence>
<dbReference type="InterPro" id="IPR017907">
    <property type="entry name" value="Znf_RING_CS"/>
</dbReference>
<dbReference type="GO" id="GO:0008270">
    <property type="term" value="F:zinc ion binding"/>
    <property type="evidence" value="ECO:0007669"/>
    <property type="project" value="UniProtKB-KW"/>
</dbReference>
<keyword evidence="1" id="KW-0479">Metal-binding</keyword>
<dbReference type="InterPro" id="IPR013083">
    <property type="entry name" value="Znf_RING/FYVE/PHD"/>
</dbReference>
<protein>
    <recommendedName>
        <fullName evidence="6">RING-type domain-containing protein</fullName>
    </recommendedName>
</protein>
<dbReference type="Gene3D" id="3.30.40.10">
    <property type="entry name" value="Zinc/RING finger domain, C3HC4 (zinc finger)"/>
    <property type="match status" value="1"/>
</dbReference>
<evidence type="ECO:0000256" key="4">
    <source>
        <dbReference type="PROSITE-ProRule" id="PRU00175"/>
    </source>
</evidence>
<dbReference type="InParanoid" id="A0A7N2MRF5"/>
<dbReference type="PROSITE" id="PS00518">
    <property type="entry name" value="ZF_RING_1"/>
    <property type="match status" value="1"/>
</dbReference>
<evidence type="ECO:0000259" key="6">
    <source>
        <dbReference type="PROSITE" id="PS50089"/>
    </source>
</evidence>
<dbReference type="EnsemblPlants" id="QL10p029537:mrna">
    <property type="protein sequence ID" value="QL10p029537:mrna"/>
    <property type="gene ID" value="QL10p029537"/>
</dbReference>
<dbReference type="SUPFAM" id="SSF57850">
    <property type="entry name" value="RING/U-box"/>
    <property type="match status" value="1"/>
</dbReference>
<gene>
    <name evidence="7" type="primary">LOC115962517</name>
</gene>
<feature type="region of interest" description="Disordered" evidence="5">
    <location>
        <begin position="119"/>
        <end position="150"/>
    </location>
</feature>
<evidence type="ECO:0000256" key="2">
    <source>
        <dbReference type="ARBA" id="ARBA00022771"/>
    </source>
</evidence>
<evidence type="ECO:0000313" key="8">
    <source>
        <dbReference type="Proteomes" id="UP000594261"/>
    </source>
</evidence>
<organism evidence="7 8">
    <name type="scientific">Quercus lobata</name>
    <name type="common">Valley oak</name>
    <dbReference type="NCBI Taxonomy" id="97700"/>
    <lineage>
        <taxon>Eukaryota</taxon>
        <taxon>Viridiplantae</taxon>
        <taxon>Streptophyta</taxon>
        <taxon>Embryophyta</taxon>
        <taxon>Tracheophyta</taxon>
        <taxon>Spermatophyta</taxon>
        <taxon>Magnoliopsida</taxon>
        <taxon>eudicotyledons</taxon>
        <taxon>Gunneridae</taxon>
        <taxon>Pentapetalae</taxon>
        <taxon>rosids</taxon>
        <taxon>fabids</taxon>
        <taxon>Fagales</taxon>
        <taxon>Fagaceae</taxon>
        <taxon>Quercus</taxon>
    </lineage>
</organism>
<reference evidence="7" key="2">
    <citation type="submission" date="2021-01" db="UniProtKB">
        <authorList>
            <consortium name="EnsemblPlants"/>
        </authorList>
    </citation>
    <scope>IDENTIFICATION</scope>
</reference>
<dbReference type="Proteomes" id="UP000594261">
    <property type="component" value="Chromosome 10"/>
</dbReference>
<keyword evidence="8" id="KW-1185">Reference proteome</keyword>
<name>A0A7N2MRF5_QUELO</name>
<dbReference type="GeneID" id="115962517"/>
<evidence type="ECO:0000313" key="7">
    <source>
        <dbReference type="EnsemblPlants" id="QL10p029537:mrna"/>
    </source>
</evidence>
<dbReference type="PROSITE" id="PS50089">
    <property type="entry name" value="ZF_RING_2"/>
    <property type="match status" value="1"/>
</dbReference>
<dbReference type="InterPro" id="IPR001841">
    <property type="entry name" value="Znf_RING"/>
</dbReference>
<dbReference type="EMBL" id="LRBV02000010">
    <property type="status" value="NOT_ANNOTATED_CDS"/>
    <property type="molecule type" value="Genomic_DNA"/>
</dbReference>
<evidence type="ECO:0000256" key="5">
    <source>
        <dbReference type="SAM" id="MobiDB-lite"/>
    </source>
</evidence>
<feature type="domain" description="RING-type" evidence="6">
    <location>
        <begin position="25"/>
        <end position="73"/>
    </location>
</feature>
<keyword evidence="3" id="KW-0862">Zinc</keyword>
<keyword evidence="2 4" id="KW-0863">Zinc-finger</keyword>
<dbReference type="AlphaFoldDB" id="A0A7N2MRF5"/>
<reference evidence="7 8" key="1">
    <citation type="journal article" date="2016" name="G3 (Bethesda)">
        <title>First Draft Assembly and Annotation of the Genome of a California Endemic Oak Quercus lobata Nee (Fagaceae).</title>
        <authorList>
            <person name="Sork V.L."/>
            <person name="Fitz-Gibbon S.T."/>
            <person name="Puiu D."/>
            <person name="Crepeau M."/>
            <person name="Gugger P.F."/>
            <person name="Sherman R."/>
            <person name="Stevens K."/>
            <person name="Langley C.H."/>
            <person name="Pellegrini M."/>
            <person name="Salzberg S.L."/>
        </authorList>
    </citation>
    <scope>NUCLEOTIDE SEQUENCE [LARGE SCALE GENOMIC DNA]</scope>
    <source>
        <strain evidence="7 8">cv. SW786</strain>
    </source>
</reference>
<evidence type="ECO:0000256" key="1">
    <source>
        <dbReference type="ARBA" id="ARBA00022723"/>
    </source>
</evidence>
<accession>A0A7N2MRF5</accession>
<feature type="compositionally biased region" description="Basic and acidic residues" evidence="5">
    <location>
        <begin position="127"/>
        <end position="141"/>
    </location>
</feature>
<dbReference type="OrthoDB" id="966118at2759"/>
<dbReference type="Gramene" id="QL10p029537:mrna">
    <property type="protein sequence ID" value="QL10p029537:mrna"/>
    <property type="gene ID" value="QL10p029537"/>
</dbReference>
<proteinExistence type="predicted"/>
<sequence length="171" mass="19843">MGNIQQKKGRGNTQQNGQGNLVFTCQICVKPMQSNQIFNNKNKCSHAVCKDCIAKYIQDKIDTKDKVPNIQCPGLNCNQFLDPLFCRKIIQKPRCFFMNFRCGTCFDEDNSNKREDLRRKGIQQQKRMKDNSHKRMKDNSHKGGGNWQQQQNNDFLARNCFFGEMASMGYL</sequence>
<dbReference type="RefSeq" id="XP_030937230.1">
    <property type="nucleotide sequence ID" value="XM_031081370.1"/>
</dbReference>